<proteinExistence type="predicted"/>
<comment type="caution">
    <text evidence="1">The sequence shown here is derived from an EMBL/GenBank/DDBJ whole genome shotgun (WGS) entry which is preliminary data.</text>
</comment>
<protein>
    <submittedName>
        <fullName evidence="1">Uncharacterized protein</fullName>
    </submittedName>
</protein>
<dbReference type="Proteomes" id="UP000299102">
    <property type="component" value="Unassembled WGS sequence"/>
</dbReference>
<dbReference type="AlphaFoldDB" id="A0A4C1SIR2"/>
<accession>A0A4C1SIR2</accession>
<dbReference type="EMBL" id="BGZK01007020">
    <property type="protein sequence ID" value="GBP01884.1"/>
    <property type="molecule type" value="Genomic_DNA"/>
</dbReference>
<gene>
    <name evidence="1" type="ORF">EVAR_72614_1</name>
</gene>
<organism evidence="1 2">
    <name type="scientific">Eumeta variegata</name>
    <name type="common">Bagworm moth</name>
    <name type="synonym">Eumeta japonica</name>
    <dbReference type="NCBI Taxonomy" id="151549"/>
    <lineage>
        <taxon>Eukaryota</taxon>
        <taxon>Metazoa</taxon>
        <taxon>Ecdysozoa</taxon>
        <taxon>Arthropoda</taxon>
        <taxon>Hexapoda</taxon>
        <taxon>Insecta</taxon>
        <taxon>Pterygota</taxon>
        <taxon>Neoptera</taxon>
        <taxon>Endopterygota</taxon>
        <taxon>Lepidoptera</taxon>
        <taxon>Glossata</taxon>
        <taxon>Ditrysia</taxon>
        <taxon>Tineoidea</taxon>
        <taxon>Psychidae</taxon>
        <taxon>Oiketicinae</taxon>
        <taxon>Eumeta</taxon>
    </lineage>
</organism>
<evidence type="ECO:0000313" key="2">
    <source>
        <dbReference type="Proteomes" id="UP000299102"/>
    </source>
</evidence>
<feature type="non-terminal residue" evidence="1">
    <location>
        <position position="63"/>
    </location>
</feature>
<evidence type="ECO:0000313" key="1">
    <source>
        <dbReference type="EMBL" id="GBP01884.1"/>
    </source>
</evidence>
<name>A0A4C1SIR2_EUMVA</name>
<reference evidence="1 2" key="1">
    <citation type="journal article" date="2019" name="Commun. Biol.">
        <title>The bagworm genome reveals a unique fibroin gene that provides high tensile strength.</title>
        <authorList>
            <person name="Kono N."/>
            <person name="Nakamura H."/>
            <person name="Ohtoshi R."/>
            <person name="Tomita M."/>
            <person name="Numata K."/>
            <person name="Arakawa K."/>
        </authorList>
    </citation>
    <scope>NUCLEOTIDE SEQUENCE [LARGE SCALE GENOMIC DNA]</scope>
</reference>
<sequence>MEHLCSSDHISCTRLQGKPDKFQTCRKGQFTGGIDTLLWKDVRLVSSSAVLLPWLTLYSRLTG</sequence>
<keyword evidence="2" id="KW-1185">Reference proteome</keyword>